<dbReference type="InParanoid" id="A0A0G4EJY0"/>
<evidence type="ECO:0000256" key="3">
    <source>
        <dbReference type="ARBA" id="ARBA00011738"/>
    </source>
</evidence>
<evidence type="ECO:0000313" key="16">
    <source>
        <dbReference type="Proteomes" id="UP000041254"/>
    </source>
</evidence>
<evidence type="ECO:0000256" key="6">
    <source>
        <dbReference type="ARBA" id="ARBA00022741"/>
    </source>
</evidence>
<sequence>MFSWFRRGNNEAKKRTAVSIYHYQLSDVKSLRAEVVVLPNGNVECTFIASHDDLLLHWGVQWPHSHWEYPPCPLPPNSRSHHGRAMQSKLKRNADDKHPDKPAVTVTFTPPDIPLAAVWAVQDRSSRDWYNNHQRNFVCPLKEGVSAEGAVEPAGVKKEVRWVEQKVKSARVEALGRATPPRTNVVPATSGASHHHGPDESSPTMSEKERAWVKLEDPAKRERALLPKNDKIIVSKPLTLCLPPDVRSIANGYTIKPEPMIDLKPPTPKPTHKRTHSHTHTPTQPPVSASADSLQKEMALHCKAPLAERCRFSITYEGATMPSAIGAKQGASLVIVAPSAGDRSPCDAYRFVILTDYLPESRLFLHWGARFDDSGDAWQTTPESYWPERTREDMGAIESDFFGGKNVGVLKIEFELPLPHGDHSHWVNQIQFVLRDGWRWMKNGDNDFTLDISRPSGHGHHEGPPQRRASSRTDTHHADTHQQQQEDVAEQQQQQQQSVRARTPPPAVKMPDAVPPAASNFSGFSAVPLTHGANHHDVENFQHTSGWLVDTICHRENEARRSLMHRFTILNEQMRNIRDNSGGLTPPQWHFRQNLLCLMAWARYYAVRQLVWNHNYNVKPREISSAQEALIYTCADIFKSLSCGDDLSVECREVLRLFFRQIGRGGQGNQGQRIRDEILVLQRETDTKGGMMEEWHQKIHNNTSADDIGICLALLAYAQDLDINKYWATLQQHGIDRNRLASYDRAICSEPHFRKDQQRGLIDGLTRYLRTLKAVHAGADMEAAATRMLGYDAGECLGKVTKQDPSRWLQLVPDLEIRLHHLLALHREMSGVSQRRPDDAAGRPDSEGMVAVTQRLDYMVAATALREYLGWTLHEPSELKYQQQYRVIVEDKQRMAATDRGVKRGAGGARKQTDVAAVWSQGNVDYEGSRLRSSLGQVKHALNDSTLLLDILFLDMALEDEIRTAGEGCASFTSMNHGHNLSPAAMQERLKVAVAVSEWLIVNTALTMKSLHTDASKAHKADELQTLGHCLGGWRALYRDQPAGLQGGLRLRGICERLELWMQDEGHRLTSLLQPSGQVVGDALQCDRHVVGTYAEELLRGSLLAAISGSIERIVQGGRRVFGFSPWELISAVKDGVTGDVRECNNLADVQFERYEHATILIAWRMTGGEEIPIGCASLITPSSVDILSHSAVRSRNAGVLLASCSDESTLRRLVDDIKGKRQHHESVHASWSDSDGGQIIFHPCAGQPAHKSDNTNNAALFAGLTRRDLQKPRVPKLPLGCTPHFPPLGEALAAHLLPLNAQFSKHELLGAKARNLHTLASTVGTRLPTPASVSLPLGVCEEVAMTDSANRKAWDEVRRLEPIVIEKLHNGDNCSDELKTLRKLTLSLSVPSAAQLCKSILSHLNVQPVSDTRALGNHLWKAIKEVWASKYNDRAVIGCYRAGIDPMGVRLAVLIQPIVPAVVAFVLHTRHPGMEHDAHDWVYGEAVQGLGEALVSNEPGRALGFAVRKSNPREVKVTSWWSKRKALRVQKHNVGGQDAPTFICRSDSTAEDLEGHAGAGLYDSIIAPEGGVSWDMVDLTKEPFRDPQRSPGPLVGHAALPMTLDELAGKLCDVAKTVEESCHGRPQDVEGVVTETGEVVIVQTRPQVGI</sequence>
<dbReference type="InterPro" id="IPR002192">
    <property type="entry name" value="PPDK_AMP/ATP-bd"/>
</dbReference>
<keyword evidence="7" id="KW-0418">Kinase</keyword>
<dbReference type="SUPFAM" id="SSF56059">
    <property type="entry name" value="Glutathione synthetase ATP-binding domain-like"/>
    <property type="match status" value="1"/>
</dbReference>
<evidence type="ECO:0000256" key="1">
    <source>
        <dbReference type="ARBA" id="ARBA00001946"/>
    </source>
</evidence>
<dbReference type="Pfam" id="PF01326">
    <property type="entry name" value="PPDK_N"/>
    <property type="match status" value="1"/>
</dbReference>
<dbReference type="Gene3D" id="3.30.1490.20">
    <property type="entry name" value="ATP-grasp fold, A domain"/>
    <property type="match status" value="1"/>
</dbReference>
<evidence type="ECO:0000313" key="15">
    <source>
        <dbReference type="EMBL" id="CEL96847.1"/>
    </source>
</evidence>
<dbReference type="InterPro" id="IPR054481">
    <property type="entry name" value="GWD1_pHisD"/>
</dbReference>
<evidence type="ECO:0000259" key="12">
    <source>
        <dbReference type="Pfam" id="PF01326"/>
    </source>
</evidence>
<feature type="region of interest" description="Disordered" evidence="11">
    <location>
        <begin position="78"/>
        <end position="101"/>
    </location>
</feature>
<evidence type="ECO:0000256" key="7">
    <source>
        <dbReference type="ARBA" id="ARBA00022777"/>
    </source>
</evidence>
<keyword evidence="8" id="KW-0067">ATP-binding</keyword>
<evidence type="ECO:0000256" key="11">
    <source>
        <dbReference type="SAM" id="MobiDB-lite"/>
    </source>
</evidence>
<evidence type="ECO:0000256" key="4">
    <source>
        <dbReference type="ARBA" id="ARBA00022679"/>
    </source>
</evidence>
<gene>
    <name evidence="15" type="ORF">Vbra_3883</name>
</gene>
<dbReference type="PANTHER" id="PTHR46999">
    <property type="entry name" value="ALPHA-GLUCAN WATER DIKINASE 1, CHLOROPLASTIC-RELATED"/>
    <property type="match status" value="1"/>
</dbReference>
<feature type="domain" description="Alpha-glucan water dikinase-like N-terminal Ig-like" evidence="14">
    <location>
        <begin position="360"/>
        <end position="451"/>
    </location>
</feature>
<feature type="domain" description="Alpha-glucan water dikinase phosphohistidine-like" evidence="13">
    <location>
        <begin position="1127"/>
        <end position="1215"/>
    </location>
</feature>
<evidence type="ECO:0000256" key="8">
    <source>
        <dbReference type="ARBA" id="ARBA00022840"/>
    </source>
</evidence>
<feature type="domain" description="Alpha-glucan water dikinase-like N-terminal Ig-like" evidence="14">
    <location>
        <begin position="35"/>
        <end position="141"/>
    </location>
</feature>
<dbReference type="STRING" id="1169540.A0A0G4EJY0"/>
<dbReference type="GO" id="GO:0046872">
    <property type="term" value="F:metal ion binding"/>
    <property type="evidence" value="ECO:0007669"/>
    <property type="project" value="UniProtKB-KW"/>
</dbReference>
<protein>
    <submittedName>
        <fullName evidence="15">Uncharacterized protein</fullName>
    </submittedName>
</protein>
<keyword evidence="6" id="KW-0547">Nucleotide-binding</keyword>
<feature type="compositionally biased region" description="Basic and acidic residues" evidence="11">
    <location>
        <begin position="459"/>
        <end position="480"/>
    </location>
</feature>
<evidence type="ECO:0000256" key="10">
    <source>
        <dbReference type="ARBA" id="ARBA00023277"/>
    </source>
</evidence>
<feature type="compositionally biased region" description="Low complexity" evidence="11">
    <location>
        <begin position="481"/>
        <end position="497"/>
    </location>
</feature>
<evidence type="ECO:0000256" key="2">
    <source>
        <dbReference type="ARBA" id="ARBA00007837"/>
    </source>
</evidence>
<dbReference type="OrthoDB" id="1631518at2759"/>
<feature type="compositionally biased region" description="Basic residues" evidence="11">
    <location>
        <begin position="270"/>
        <end position="279"/>
    </location>
</feature>
<evidence type="ECO:0000256" key="5">
    <source>
        <dbReference type="ARBA" id="ARBA00022723"/>
    </source>
</evidence>
<reference evidence="15 16" key="1">
    <citation type="submission" date="2014-11" db="EMBL/GenBank/DDBJ databases">
        <authorList>
            <person name="Zhu J."/>
            <person name="Qi W."/>
            <person name="Song R."/>
        </authorList>
    </citation>
    <scope>NUCLEOTIDE SEQUENCE [LARGE SCALE GENOMIC DNA]</scope>
</reference>
<accession>A0A0G4EJY0</accession>
<feature type="region of interest" description="Disordered" evidence="11">
    <location>
        <begin position="257"/>
        <end position="290"/>
    </location>
</feature>
<organism evidence="15 16">
    <name type="scientific">Vitrella brassicaformis (strain CCMP3155)</name>
    <dbReference type="NCBI Taxonomy" id="1169540"/>
    <lineage>
        <taxon>Eukaryota</taxon>
        <taxon>Sar</taxon>
        <taxon>Alveolata</taxon>
        <taxon>Colpodellida</taxon>
        <taxon>Vitrellaceae</taxon>
        <taxon>Vitrella</taxon>
    </lineage>
</organism>
<evidence type="ECO:0000259" key="13">
    <source>
        <dbReference type="Pfam" id="PF22973"/>
    </source>
</evidence>
<feature type="region of interest" description="Disordered" evidence="11">
    <location>
        <begin position="451"/>
        <end position="516"/>
    </location>
</feature>
<evidence type="ECO:0000256" key="9">
    <source>
        <dbReference type="ARBA" id="ARBA00022842"/>
    </source>
</evidence>
<dbReference type="Proteomes" id="UP000041254">
    <property type="component" value="Unassembled WGS sequence"/>
</dbReference>
<name>A0A0G4EJY0_VITBC</name>
<dbReference type="PhylomeDB" id="A0A0G4EJY0"/>
<dbReference type="InterPro" id="IPR056301">
    <property type="entry name" value="GWD-like_N_Ig"/>
</dbReference>
<keyword evidence="10" id="KW-0119">Carbohydrate metabolism</keyword>
<comment type="similarity">
    <text evidence="2">Belongs to the PEP-utilizing enzyme family.</text>
</comment>
<keyword evidence="5" id="KW-0479">Metal-binding</keyword>
<feature type="region of interest" description="Disordered" evidence="11">
    <location>
        <begin position="177"/>
        <end position="208"/>
    </location>
</feature>
<dbReference type="Gene3D" id="3.30.470.20">
    <property type="entry name" value="ATP-grasp fold, B domain"/>
    <property type="match status" value="1"/>
</dbReference>
<comment type="subunit">
    <text evidence="3">Homodimer.</text>
</comment>
<dbReference type="Pfam" id="PF23166">
    <property type="entry name" value="Ig_N_CWD1"/>
    <property type="match status" value="2"/>
</dbReference>
<dbReference type="GO" id="GO:0016301">
    <property type="term" value="F:kinase activity"/>
    <property type="evidence" value="ECO:0007669"/>
    <property type="project" value="UniProtKB-KW"/>
</dbReference>
<keyword evidence="9" id="KW-0460">Magnesium</keyword>
<dbReference type="GO" id="GO:0005524">
    <property type="term" value="F:ATP binding"/>
    <property type="evidence" value="ECO:0007669"/>
    <property type="project" value="UniProtKB-KW"/>
</dbReference>
<dbReference type="InterPro" id="IPR013815">
    <property type="entry name" value="ATP_grasp_subdomain_1"/>
</dbReference>
<keyword evidence="4" id="KW-0808">Transferase</keyword>
<feature type="compositionally biased region" description="Basic and acidic residues" evidence="11">
    <location>
        <begin position="92"/>
        <end position="101"/>
    </location>
</feature>
<dbReference type="PANTHER" id="PTHR46999:SF1">
    <property type="entry name" value="ALPHA-GLUCAN WATER DIKINASE 1, CHLOROPLASTIC"/>
    <property type="match status" value="1"/>
</dbReference>
<keyword evidence="16" id="KW-1185">Reference proteome</keyword>
<comment type="cofactor">
    <cofactor evidence="1">
        <name>Mg(2+)</name>
        <dbReference type="ChEBI" id="CHEBI:18420"/>
    </cofactor>
</comment>
<dbReference type="EMBL" id="CDMY01000247">
    <property type="protein sequence ID" value="CEL96847.1"/>
    <property type="molecule type" value="Genomic_DNA"/>
</dbReference>
<dbReference type="Pfam" id="PF22973">
    <property type="entry name" value="GWD1_pHisD"/>
    <property type="match status" value="1"/>
</dbReference>
<feature type="domain" description="Pyruvate phosphate dikinase AMP/ATP-binding" evidence="12">
    <location>
        <begin position="1419"/>
        <end position="1498"/>
    </location>
</feature>
<dbReference type="VEuPathDB" id="CryptoDB:Vbra_3883"/>
<proteinExistence type="inferred from homology"/>
<evidence type="ECO:0000259" key="14">
    <source>
        <dbReference type="Pfam" id="PF23166"/>
    </source>
</evidence>